<name>A0A840QKN2_9BACI</name>
<dbReference type="InterPro" id="IPR036249">
    <property type="entry name" value="Thioredoxin-like_sf"/>
</dbReference>
<keyword evidence="1" id="KW-1133">Transmembrane helix</keyword>
<reference evidence="2 3" key="1">
    <citation type="submission" date="2020-08" db="EMBL/GenBank/DDBJ databases">
        <title>Genomic Encyclopedia of Type Strains, Phase IV (KMG-IV): sequencing the most valuable type-strain genomes for metagenomic binning, comparative biology and taxonomic classification.</title>
        <authorList>
            <person name="Goeker M."/>
        </authorList>
    </citation>
    <scope>NUCLEOTIDE SEQUENCE [LARGE SCALE GENOMIC DNA]</scope>
    <source>
        <strain evidence="2 3">DSM 24696</strain>
    </source>
</reference>
<feature type="transmembrane region" description="Helical" evidence="1">
    <location>
        <begin position="364"/>
        <end position="387"/>
    </location>
</feature>
<dbReference type="EMBL" id="JACHHB010000001">
    <property type="protein sequence ID" value="MBB5171873.1"/>
    <property type="molecule type" value="Genomic_DNA"/>
</dbReference>
<dbReference type="AlphaFoldDB" id="A0A840QKN2"/>
<organism evidence="2 3">
    <name type="scientific">Texcoconibacillus texcoconensis</name>
    <dbReference type="NCBI Taxonomy" id="1095777"/>
    <lineage>
        <taxon>Bacteria</taxon>
        <taxon>Bacillati</taxon>
        <taxon>Bacillota</taxon>
        <taxon>Bacilli</taxon>
        <taxon>Bacillales</taxon>
        <taxon>Bacillaceae</taxon>
        <taxon>Texcoconibacillus</taxon>
    </lineage>
</organism>
<evidence type="ECO:0000313" key="3">
    <source>
        <dbReference type="Proteomes" id="UP000551878"/>
    </source>
</evidence>
<feature type="transmembrane region" description="Helical" evidence="1">
    <location>
        <begin position="172"/>
        <end position="198"/>
    </location>
</feature>
<keyword evidence="3" id="KW-1185">Reference proteome</keyword>
<keyword evidence="1" id="KW-0472">Membrane</keyword>
<sequence>MISKIGFLLFFVFIFLSPSDALGMEENEVIYLYSETCPVCQDASPFVSNLNESETITLKKYESRKHQDIFLGYFDKYSIEQTVVPTFIVNGEVFQGYNSIIESKIIEELTFYDNENTADEKKNEMFNKPISEAGVIASTLLIGAIDGFNPCSIWALLFLMSMIMRFESRKKMLICGITFIITISFIYGLFIAGTFTIMHQILDIFWVRFLLFFLTLCFALVNIKEAIKNQNMTFVISDDNKKWLGKEVRTKLLGSKNDITLILGTIVVALVASLIELPCTAGFPIVWNGLMSDYNVAGIEYIGVLLLYLSMYVLIEIIILITVVITMKRLSVTEKTAKRIKLISGFVLVYMSILLLIGDEAIKNMTLVLTGTMIMVVLSLFLSFIMIKNKR</sequence>
<gene>
    <name evidence="2" type="ORF">HNQ41_000013</name>
</gene>
<comment type="caution">
    <text evidence="2">The sequence shown here is derived from an EMBL/GenBank/DDBJ whole genome shotgun (WGS) entry which is preliminary data.</text>
</comment>
<feature type="transmembrane region" description="Helical" evidence="1">
    <location>
        <begin position="339"/>
        <end position="358"/>
    </location>
</feature>
<feature type="transmembrane region" description="Helical" evidence="1">
    <location>
        <begin position="259"/>
        <end position="285"/>
    </location>
</feature>
<dbReference type="SUPFAM" id="SSF52833">
    <property type="entry name" value="Thioredoxin-like"/>
    <property type="match status" value="1"/>
</dbReference>
<dbReference type="Gene3D" id="3.40.30.10">
    <property type="entry name" value="Glutaredoxin"/>
    <property type="match status" value="1"/>
</dbReference>
<proteinExistence type="predicted"/>
<feature type="transmembrane region" description="Helical" evidence="1">
    <location>
        <begin position="135"/>
        <end position="160"/>
    </location>
</feature>
<feature type="transmembrane region" description="Helical" evidence="1">
    <location>
        <begin position="305"/>
        <end position="327"/>
    </location>
</feature>
<dbReference type="Proteomes" id="UP000551878">
    <property type="component" value="Unassembled WGS sequence"/>
</dbReference>
<dbReference type="CDD" id="cd02947">
    <property type="entry name" value="TRX_family"/>
    <property type="match status" value="1"/>
</dbReference>
<accession>A0A840QKN2</accession>
<feature type="transmembrane region" description="Helical" evidence="1">
    <location>
        <begin position="204"/>
        <end position="223"/>
    </location>
</feature>
<evidence type="ECO:0000256" key="1">
    <source>
        <dbReference type="SAM" id="Phobius"/>
    </source>
</evidence>
<protein>
    <submittedName>
        <fullName evidence="2">Cytochrome c biogenesis protein CcdA</fullName>
    </submittedName>
</protein>
<keyword evidence="1" id="KW-0812">Transmembrane</keyword>
<dbReference type="RefSeq" id="WP_184662373.1">
    <property type="nucleotide sequence ID" value="NZ_JACHHB010000001.1"/>
</dbReference>
<evidence type="ECO:0000313" key="2">
    <source>
        <dbReference type="EMBL" id="MBB5171873.1"/>
    </source>
</evidence>